<feature type="signal peptide" evidence="1">
    <location>
        <begin position="1"/>
        <end position="28"/>
    </location>
</feature>
<evidence type="ECO:0000256" key="1">
    <source>
        <dbReference type="SAM" id="SignalP"/>
    </source>
</evidence>
<protein>
    <submittedName>
        <fullName evidence="3">Endonuclease/exonuclease/phosphatase family protein</fullName>
    </submittedName>
</protein>
<keyword evidence="4" id="KW-1185">Reference proteome</keyword>
<keyword evidence="3" id="KW-0255">Endonuclease</keyword>
<dbReference type="Pfam" id="PF03372">
    <property type="entry name" value="Exo_endo_phos"/>
    <property type="match status" value="1"/>
</dbReference>
<reference evidence="4" key="1">
    <citation type="journal article" date="2019" name="Int. J. Syst. Evol. Microbiol.">
        <title>The Global Catalogue of Microorganisms (GCM) 10K type strain sequencing project: providing services to taxonomists for standard genome sequencing and annotation.</title>
        <authorList>
            <consortium name="The Broad Institute Genomics Platform"/>
            <consortium name="The Broad Institute Genome Sequencing Center for Infectious Disease"/>
            <person name="Wu L."/>
            <person name="Ma J."/>
        </authorList>
    </citation>
    <scope>NUCLEOTIDE SEQUENCE [LARGE SCALE GENOMIC DNA]</scope>
    <source>
        <strain evidence="4">CGMCC 4.7289</strain>
    </source>
</reference>
<evidence type="ECO:0000313" key="4">
    <source>
        <dbReference type="Proteomes" id="UP001595816"/>
    </source>
</evidence>
<proteinExistence type="predicted"/>
<dbReference type="Gene3D" id="3.60.10.10">
    <property type="entry name" value="Endonuclease/exonuclease/phosphatase"/>
    <property type="match status" value="1"/>
</dbReference>
<keyword evidence="3" id="KW-0378">Hydrolase</keyword>
<gene>
    <name evidence="3" type="ORF">ACFOZ4_36045</name>
</gene>
<dbReference type="InterPro" id="IPR036691">
    <property type="entry name" value="Endo/exonu/phosph_ase_sf"/>
</dbReference>
<name>A0ABV8M1U3_9ACTN</name>
<comment type="caution">
    <text evidence="3">The sequence shown here is derived from an EMBL/GenBank/DDBJ whole genome shotgun (WGS) entry which is preliminary data.</text>
</comment>
<keyword evidence="3" id="KW-0540">Nuclease</keyword>
<accession>A0ABV8M1U3</accession>
<dbReference type="SUPFAM" id="SSF56219">
    <property type="entry name" value="DNase I-like"/>
    <property type="match status" value="1"/>
</dbReference>
<dbReference type="RefSeq" id="WP_253762677.1">
    <property type="nucleotide sequence ID" value="NZ_JAMZDZ010000001.1"/>
</dbReference>
<dbReference type="GO" id="GO:0004519">
    <property type="term" value="F:endonuclease activity"/>
    <property type="evidence" value="ECO:0007669"/>
    <property type="project" value="UniProtKB-KW"/>
</dbReference>
<dbReference type="Proteomes" id="UP001595816">
    <property type="component" value="Unassembled WGS sequence"/>
</dbReference>
<keyword evidence="1" id="KW-0732">Signal</keyword>
<dbReference type="InterPro" id="IPR005135">
    <property type="entry name" value="Endo/exonuclease/phosphatase"/>
</dbReference>
<dbReference type="EMBL" id="JBHSAY010000028">
    <property type="protein sequence ID" value="MFC4136049.1"/>
    <property type="molecule type" value="Genomic_DNA"/>
</dbReference>
<feature type="domain" description="Endonuclease/exonuclease/phosphatase" evidence="2">
    <location>
        <begin position="37"/>
        <end position="206"/>
    </location>
</feature>
<organism evidence="3 4">
    <name type="scientific">Hamadaea flava</name>
    <dbReference type="NCBI Taxonomy" id="1742688"/>
    <lineage>
        <taxon>Bacteria</taxon>
        <taxon>Bacillati</taxon>
        <taxon>Actinomycetota</taxon>
        <taxon>Actinomycetes</taxon>
        <taxon>Micromonosporales</taxon>
        <taxon>Micromonosporaceae</taxon>
        <taxon>Hamadaea</taxon>
    </lineage>
</organism>
<sequence>MPRRSLSTALVAVVATLAGLLPATPAAAVNVTFQAGTLNILNELTQAQFAEDLRLITSKADLVGLNEVANRRDFLQTWAADNGWWFYSPTPYNASAEALLAKKSMFDVLDKGSNFVCDTNGPGEVPPARYNNWVKYQHKASGRVVFHINFHANASIEDNGHPTDLPRTQCAEQQFQEVKELAARKKDEGQVIVSGDLNVDFEADRRVGYAKFPWKVFEANELPNLRSVYNILGVKATPTHDVRHIDYVYFWKRVESFQVMWMTDYRIITGTNSDHNGVVADFAIDVA</sequence>
<evidence type="ECO:0000259" key="2">
    <source>
        <dbReference type="Pfam" id="PF03372"/>
    </source>
</evidence>
<evidence type="ECO:0000313" key="3">
    <source>
        <dbReference type="EMBL" id="MFC4136049.1"/>
    </source>
</evidence>
<feature type="chain" id="PRO_5046163224" evidence="1">
    <location>
        <begin position="29"/>
        <end position="287"/>
    </location>
</feature>